<evidence type="ECO:0000313" key="2">
    <source>
        <dbReference type="Proteomes" id="UP001060085"/>
    </source>
</evidence>
<sequence length="142" mass="15630">MSLTSAHPCPGRLWGWNEAFIAIVLCFAIWSAISVIVAASTVAVKLVVGKGAREHCKSTHNPFTNWRVLCSSVSIRRFREPSIEPRALIPPVIPRTPPLGQLRMQYHLGPNPPTVLRPLSTRCRSRVTLPSMSLGRGPRTGD</sequence>
<comment type="caution">
    <text evidence="1">The sequence shown here is derived from an EMBL/GenBank/DDBJ whole genome shotgun (WGS) entry which is preliminary data.</text>
</comment>
<organism evidence="1 2">
    <name type="scientific">Catharanthus roseus</name>
    <name type="common">Madagascar periwinkle</name>
    <name type="synonym">Vinca rosea</name>
    <dbReference type="NCBI Taxonomy" id="4058"/>
    <lineage>
        <taxon>Eukaryota</taxon>
        <taxon>Viridiplantae</taxon>
        <taxon>Streptophyta</taxon>
        <taxon>Embryophyta</taxon>
        <taxon>Tracheophyta</taxon>
        <taxon>Spermatophyta</taxon>
        <taxon>Magnoliopsida</taxon>
        <taxon>eudicotyledons</taxon>
        <taxon>Gunneridae</taxon>
        <taxon>Pentapetalae</taxon>
        <taxon>asterids</taxon>
        <taxon>lamiids</taxon>
        <taxon>Gentianales</taxon>
        <taxon>Apocynaceae</taxon>
        <taxon>Rauvolfioideae</taxon>
        <taxon>Vinceae</taxon>
        <taxon>Catharanthinae</taxon>
        <taxon>Catharanthus</taxon>
    </lineage>
</organism>
<protein>
    <submittedName>
        <fullName evidence="1">Uncharacterized protein</fullName>
    </submittedName>
</protein>
<dbReference type="EMBL" id="CM044706">
    <property type="protein sequence ID" value="KAI5656535.1"/>
    <property type="molecule type" value="Genomic_DNA"/>
</dbReference>
<proteinExistence type="predicted"/>
<keyword evidence="2" id="KW-1185">Reference proteome</keyword>
<accession>A0ACC0A814</accession>
<reference evidence="2" key="1">
    <citation type="journal article" date="2023" name="Nat. Plants">
        <title>Single-cell RNA sequencing provides a high-resolution roadmap for understanding the multicellular compartmentation of specialized metabolism.</title>
        <authorList>
            <person name="Sun S."/>
            <person name="Shen X."/>
            <person name="Li Y."/>
            <person name="Li Y."/>
            <person name="Wang S."/>
            <person name="Li R."/>
            <person name="Zhang H."/>
            <person name="Shen G."/>
            <person name="Guo B."/>
            <person name="Wei J."/>
            <person name="Xu J."/>
            <person name="St-Pierre B."/>
            <person name="Chen S."/>
            <person name="Sun C."/>
        </authorList>
    </citation>
    <scope>NUCLEOTIDE SEQUENCE [LARGE SCALE GENOMIC DNA]</scope>
</reference>
<dbReference type="Proteomes" id="UP001060085">
    <property type="component" value="Linkage Group LG06"/>
</dbReference>
<name>A0ACC0A814_CATRO</name>
<evidence type="ECO:0000313" key="1">
    <source>
        <dbReference type="EMBL" id="KAI5656535.1"/>
    </source>
</evidence>
<gene>
    <name evidence="1" type="ORF">M9H77_25328</name>
</gene>